<dbReference type="Proteomes" id="UP000798662">
    <property type="component" value="Chromosome 2"/>
</dbReference>
<dbReference type="EMBL" id="CM020619">
    <property type="protein sequence ID" value="KAK1863210.1"/>
    <property type="molecule type" value="Genomic_DNA"/>
</dbReference>
<evidence type="ECO:0000313" key="1">
    <source>
        <dbReference type="EMBL" id="KAK1863210.1"/>
    </source>
</evidence>
<name>A0ACC3BZN2_PYRYE</name>
<proteinExistence type="predicted"/>
<evidence type="ECO:0000313" key="2">
    <source>
        <dbReference type="Proteomes" id="UP000798662"/>
    </source>
</evidence>
<keyword evidence="2" id="KW-1185">Reference proteome</keyword>
<comment type="caution">
    <text evidence="1">The sequence shown here is derived from an EMBL/GenBank/DDBJ whole genome shotgun (WGS) entry which is preliminary data.</text>
</comment>
<reference evidence="1" key="1">
    <citation type="submission" date="2019-11" db="EMBL/GenBank/DDBJ databases">
        <title>Nori genome reveals adaptations in red seaweeds to the harsh intertidal environment.</title>
        <authorList>
            <person name="Wang D."/>
            <person name="Mao Y."/>
        </authorList>
    </citation>
    <scope>NUCLEOTIDE SEQUENCE</scope>
    <source>
        <tissue evidence="1">Gametophyte</tissue>
    </source>
</reference>
<gene>
    <name evidence="1" type="ORF">I4F81_005771</name>
</gene>
<organism evidence="1 2">
    <name type="scientific">Pyropia yezoensis</name>
    <name type="common">Susabi-nori</name>
    <name type="synonym">Porphyra yezoensis</name>
    <dbReference type="NCBI Taxonomy" id="2788"/>
    <lineage>
        <taxon>Eukaryota</taxon>
        <taxon>Rhodophyta</taxon>
        <taxon>Bangiophyceae</taxon>
        <taxon>Bangiales</taxon>
        <taxon>Bangiaceae</taxon>
        <taxon>Pyropia</taxon>
    </lineage>
</organism>
<accession>A0ACC3BZN2</accession>
<protein>
    <submittedName>
        <fullName evidence="1">Uncharacterized protein</fullName>
    </submittedName>
</protein>
<sequence length="173" mass="18680">MTHMQFTANDSNHAHPQLPLSPPRSLAPHYRHAGTGYTASPAPGTMDPIPMPLPILHAIHAIRRLVGGATATQQPASTSFELASAVATRSRTVVSADVEVAAHPSCAFRCLQASLWATALRLAVLASSMTRRTNRRPRDQAVRRKIVHSRELTETVMELQYSWGGTAAATEKG</sequence>